<gene>
    <name evidence="6" type="ORF">KDX31_10795</name>
</gene>
<evidence type="ECO:0000256" key="1">
    <source>
        <dbReference type="ARBA" id="ARBA00010587"/>
    </source>
</evidence>
<accession>A0ABY5GPR3</accession>
<dbReference type="NCBIfam" id="TIGR02481">
    <property type="entry name" value="hemeryth_dom"/>
    <property type="match status" value="1"/>
</dbReference>
<evidence type="ECO:0000256" key="4">
    <source>
        <dbReference type="ARBA" id="ARBA00023004"/>
    </source>
</evidence>
<keyword evidence="2" id="KW-0561">Oxygen transport</keyword>
<proteinExistence type="inferred from homology"/>
<dbReference type="InterPro" id="IPR012827">
    <property type="entry name" value="Hemerythrin_metal-bd"/>
</dbReference>
<protein>
    <submittedName>
        <fullName evidence="6">Hemerythrin family protein</fullName>
    </submittedName>
</protein>
<feature type="domain" description="Hemerythrin-like" evidence="5">
    <location>
        <begin position="13"/>
        <end position="131"/>
    </location>
</feature>
<dbReference type="PROSITE" id="PS00550">
    <property type="entry name" value="HEMERYTHRINS"/>
    <property type="match status" value="1"/>
</dbReference>
<organism evidence="6 7">
    <name type="scientific">Amphritea atlantica</name>
    <dbReference type="NCBI Taxonomy" id="355243"/>
    <lineage>
        <taxon>Bacteria</taxon>
        <taxon>Pseudomonadati</taxon>
        <taxon>Pseudomonadota</taxon>
        <taxon>Gammaproteobacteria</taxon>
        <taxon>Oceanospirillales</taxon>
        <taxon>Oceanospirillaceae</taxon>
        <taxon>Amphritea</taxon>
    </lineage>
</organism>
<dbReference type="PANTHER" id="PTHR37164:SF1">
    <property type="entry name" value="BACTERIOHEMERYTHRIN"/>
    <property type="match status" value="1"/>
</dbReference>
<dbReference type="InterPro" id="IPR016131">
    <property type="entry name" value="Haemerythrin_Fe_BS"/>
</dbReference>
<dbReference type="Pfam" id="PF01814">
    <property type="entry name" value="Hemerythrin"/>
    <property type="match status" value="1"/>
</dbReference>
<dbReference type="CDD" id="cd12107">
    <property type="entry name" value="Hemerythrin"/>
    <property type="match status" value="1"/>
</dbReference>
<evidence type="ECO:0000313" key="6">
    <source>
        <dbReference type="EMBL" id="UTW01855.1"/>
    </source>
</evidence>
<keyword evidence="2" id="KW-0813">Transport</keyword>
<dbReference type="InterPro" id="IPR035938">
    <property type="entry name" value="Hemerythrin-like_sf"/>
</dbReference>
<reference evidence="6" key="1">
    <citation type="submission" date="2021-04" db="EMBL/GenBank/DDBJ databases">
        <title>Oceanospirillales bacteria with DddD are important DMSP degraders in coastal seawater.</title>
        <authorList>
            <person name="Liu J."/>
        </authorList>
    </citation>
    <scope>NUCLEOTIDE SEQUENCE</scope>
    <source>
        <strain evidence="6">GY6</strain>
    </source>
</reference>
<evidence type="ECO:0000259" key="5">
    <source>
        <dbReference type="Pfam" id="PF01814"/>
    </source>
</evidence>
<evidence type="ECO:0000256" key="3">
    <source>
        <dbReference type="ARBA" id="ARBA00022723"/>
    </source>
</evidence>
<dbReference type="InterPro" id="IPR050669">
    <property type="entry name" value="Hemerythrin"/>
</dbReference>
<keyword evidence="4" id="KW-0408">Iron</keyword>
<comment type="similarity">
    <text evidence="1">Belongs to the hemerythrin family.</text>
</comment>
<keyword evidence="3" id="KW-0479">Metal-binding</keyword>
<dbReference type="PANTHER" id="PTHR37164">
    <property type="entry name" value="BACTERIOHEMERYTHRIN"/>
    <property type="match status" value="1"/>
</dbReference>
<dbReference type="SUPFAM" id="SSF47188">
    <property type="entry name" value="Hemerythrin-like"/>
    <property type="match status" value="1"/>
</dbReference>
<evidence type="ECO:0000313" key="7">
    <source>
        <dbReference type="Proteomes" id="UP001059950"/>
    </source>
</evidence>
<name>A0ABY5GPR3_9GAMM</name>
<dbReference type="InterPro" id="IPR012312">
    <property type="entry name" value="Hemerythrin-like"/>
</dbReference>
<dbReference type="Gene3D" id="1.20.120.50">
    <property type="entry name" value="Hemerythrin-like"/>
    <property type="match status" value="1"/>
</dbReference>
<keyword evidence="7" id="KW-1185">Reference proteome</keyword>
<dbReference type="EMBL" id="CP073344">
    <property type="protein sequence ID" value="UTW01855.1"/>
    <property type="molecule type" value="Genomic_DNA"/>
</dbReference>
<dbReference type="Proteomes" id="UP001059950">
    <property type="component" value="Chromosome"/>
</dbReference>
<evidence type="ECO:0000256" key="2">
    <source>
        <dbReference type="ARBA" id="ARBA00022621"/>
    </source>
</evidence>
<sequence length="144" mass="16926">MTLLKREQIPTVGLDFMNHDHQAAAEQINQLDQLIRQTRQGDKESQQQIEPLLKEIYAHSEHHFAHEEAEMVRVNFPAYECHKGEHERVLEELNQVLLQWQNNQDIEQLDDFLNTTLCHWLINHISTMDSVTAMFVGRYDHAVA</sequence>